<reference evidence="2 3" key="1">
    <citation type="journal article" date="2021" name="Sci. Rep.">
        <title>Genome sequencing of the multicellular alga Astrephomene provides insights into convergent evolution of germ-soma differentiation.</title>
        <authorList>
            <person name="Yamashita S."/>
            <person name="Yamamoto K."/>
            <person name="Matsuzaki R."/>
            <person name="Suzuki S."/>
            <person name="Yamaguchi H."/>
            <person name="Hirooka S."/>
            <person name="Minakuchi Y."/>
            <person name="Miyagishima S."/>
            <person name="Kawachi M."/>
            <person name="Toyoda A."/>
            <person name="Nozaki H."/>
        </authorList>
    </citation>
    <scope>NUCLEOTIDE SEQUENCE [LARGE SCALE GENOMIC DNA]</scope>
    <source>
        <strain evidence="2 3">NIES-4017</strain>
    </source>
</reference>
<feature type="non-terminal residue" evidence="2">
    <location>
        <position position="159"/>
    </location>
</feature>
<accession>A0AAD3HTD1</accession>
<protein>
    <submittedName>
        <fullName evidence="2">Uncharacterized protein</fullName>
    </submittedName>
</protein>
<dbReference type="EMBL" id="BMAR01000060">
    <property type="protein sequence ID" value="GFR52236.1"/>
    <property type="molecule type" value="Genomic_DNA"/>
</dbReference>
<gene>
    <name evidence="2" type="ORF">Agub_g14769</name>
</gene>
<evidence type="ECO:0000256" key="1">
    <source>
        <dbReference type="SAM" id="MobiDB-lite"/>
    </source>
</evidence>
<feature type="non-terminal residue" evidence="2">
    <location>
        <position position="1"/>
    </location>
</feature>
<dbReference type="AlphaFoldDB" id="A0AAD3HTD1"/>
<evidence type="ECO:0000313" key="2">
    <source>
        <dbReference type="EMBL" id="GFR52236.1"/>
    </source>
</evidence>
<comment type="caution">
    <text evidence="2">The sequence shown here is derived from an EMBL/GenBank/DDBJ whole genome shotgun (WGS) entry which is preliminary data.</text>
</comment>
<dbReference type="Proteomes" id="UP001054857">
    <property type="component" value="Unassembled WGS sequence"/>
</dbReference>
<sequence length="159" mass="16421">TASELRAAAATFYAAMGATGGDITARQQAEVHERAMRVVLKLDSMEGLPPEFRSLRKHLTARALSLQDQVTAAYEHSAARPPQQGQQQGQQPSLSRAASSVLPPPPPPSPEAEAEAEAEAVVADEKEEKEEDSPTASATATEVPATPAAAAAAAAATSP</sequence>
<organism evidence="2 3">
    <name type="scientific">Astrephomene gubernaculifera</name>
    <dbReference type="NCBI Taxonomy" id="47775"/>
    <lineage>
        <taxon>Eukaryota</taxon>
        <taxon>Viridiplantae</taxon>
        <taxon>Chlorophyta</taxon>
        <taxon>core chlorophytes</taxon>
        <taxon>Chlorophyceae</taxon>
        <taxon>CS clade</taxon>
        <taxon>Chlamydomonadales</taxon>
        <taxon>Astrephomenaceae</taxon>
        <taxon>Astrephomene</taxon>
    </lineage>
</organism>
<proteinExistence type="predicted"/>
<feature type="compositionally biased region" description="Low complexity" evidence="1">
    <location>
        <begin position="81"/>
        <end position="101"/>
    </location>
</feature>
<feature type="compositionally biased region" description="Low complexity" evidence="1">
    <location>
        <begin position="134"/>
        <end position="159"/>
    </location>
</feature>
<evidence type="ECO:0000313" key="3">
    <source>
        <dbReference type="Proteomes" id="UP001054857"/>
    </source>
</evidence>
<feature type="region of interest" description="Disordered" evidence="1">
    <location>
        <begin position="72"/>
        <end position="159"/>
    </location>
</feature>
<name>A0AAD3HTD1_9CHLO</name>
<keyword evidence="3" id="KW-1185">Reference proteome</keyword>